<reference evidence="2 3" key="1">
    <citation type="submission" date="2019-08" db="EMBL/GenBank/DDBJ databases">
        <title>In-depth cultivation of the pig gut microbiome towards novel bacterial diversity and tailored functional studies.</title>
        <authorList>
            <person name="Wylensek D."/>
            <person name="Hitch T.C.A."/>
            <person name="Clavel T."/>
        </authorList>
    </citation>
    <scope>NUCLEOTIDE SEQUENCE [LARGE SCALE GENOMIC DNA]</scope>
    <source>
        <strain evidence="2 3">Oil+RF-744-WCA-WT-11</strain>
    </source>
</reference>
<evidence type="ECO:0000259" key="1">
    <source>
        <dbReference type="Pfam" id="PF00149"/>
    </source>
</evidence>
<name>A0A6L5X8Z0_9FIRM</name>
<proteinExistence type="predicted"/>
<dbReference type="InterPro" id="IPR029052">
    <property type="entry name" value="Metallo-depent_PP-like"/>
</dbReference>
<sequence length="238" mass="28170">MNILVIPDVHLKPFMFEQAAELMKIREADQAVCLMDIADDWMQQYNIDLYVQTYDAAIRFAKDFPNTLWCYGNHDLSYLWNQRETGYSPIAPRTVCEKMRVLREALPDERQMAYLHRIDNVVFSHGGLADEFVRKYIPAKKYYDLDAVLETINGFEWGIMWQDLSPIWYRPQYYEGNLYKPRKILQVVGHTPVEKIERKGNLISCDVFSTHRDKTPIGTQEYPVIDTETWEYHGIRMK</sequence>
<evidence type="ECO:0000313" key="3">
    <source>
        <dbReference type="Proteomes" id="UP000481852"/>
    </source>
</evidence>
<dbReference type="RefSeq" id="WP_154527507.1">
    <property type="nucleotide sequence ID" value="NZ_JAQYJL010000007.1"/>
</dbReference>
<evidence type="ECO:0000313" key="2">
    <source>
        <dbReference type="EMBL" id="MSS16077.1"/>
    </source>
</evidence>
<dbReference type="EMBL" id="VULZ01000022">
    <property type="protein sequence ID" value="MSS16077.1"/>
    <property type="molecule type" value="Genomic_DNA"/>
</dbReference>
<accession>A0A6L5X8Z0</accession>
<organism evidence="2 3">
    <name type="scientific">Porcincola intestinalis</name>
    <dbReference type="NCBI Taxonomy" id="2606632"/>
    <lineage>
        <taxon>Bacteria</taxon>
        <taxon>Bacillati</taxon>
        <taxon>Bacillota</taxon>
        <taxon>Clostridia</taxon>
        <taxon>Lachnospirales</taxon>
        <taxon>Lachnospiraceae</taxon>
        <taxon>Porcincola</taxon>
    </lineage>
</organism>
<comment type="caution">
    <text evidence="2">The sequence shown here is derived from an EMBL/GenBank/DDBJ whole genome shotgun (WGS) entry which is preliminary data.</text>
</comment>
<feature type="domain" description="Calcineurin-like phosphoesterase" evidence="1">
    <location>
        <begin position="1"/>
        <end position="194"/>
    </location>
</feature>
<dbReference type="GO" id="GO:0016787">
    <property type="term" value="F:hydrolase activity"/>
    <property type="evidence" value="ECO:0007669"/>
    <property type="project" value="InterPro"/>
</dbReference>
<keyword evidence="3" id="KW-1185">Reference proteome</keyword>
<dbReference type="AlphaFoldDB" id="A0A6L5X8Z0"/>
<dbReference type="InterPro" id="IPR004843">
    <property type="entry name" value="Calcineurin-like_PHP"/>
</dbReference>
<dbReference type="Pfam" id="PF00149">
    <property type="entry name" value="Metallophos"/>
    <property type="match status" value="1"/>
</dbReference>
<gene>
    <name evidence="2" type="ORF">FYJ35_13780</name>
</gene>
<protein>
    <submittedName>
        <fullName evidence="2">Metallophosphoesterase</fullName>
    </submittedName>
</protein>
<dbReference type="SUPFAM" id="SSF56300">
    <property type="entry name" value="Metallo-dependent phosphatases"/>
    <property type="match status" value="1"/>
</dbReference>
<dbReference type="Gene3D" id="3.60.21.10">
    <property type="match status" value="1"/>
</dbReference>
<dbReference type="Proteomes" id="UP000481852">
    <property type="component" value="Unassembled WGS sequence"/>
</dbReference>